<name>A0A1Z1WE30_9ACTN</name>
<evidence type="ECO:0000313" key="1">
    <source>
        <dbReference type="EMBL" id="ARX84669.1"/>
    </source>
</evidence>
<dbReference type="KEGG" id="salf:SMD44_04120"/>
<dbReference type="Proteomes" id="UP000195880">
    <property type="component" value="Chromosome"/>
</dbReference>
<protein>
    <recommendedName>
        <fullName evidence="3">Nucleoside 2-deoxyribosyltransferase</fullName>
    </recommendedName>
</protein>
<reference evidence="1 2" key="1">
    <citation type="submission" date="2017-05" db="EMBL/GenBank/DDBJ databases">
        <title>Streptomyces alboflavus Genome sequencing and assembly.</title>
        <authorList>
            <person name="Wang Y."/>
            <person name="Du B."/>
            <person name="Ding Y."/>
            <person name="Liu H."/>
            <person name="Hou Q."/>
            <person name="Liu K."/>
            <person name="Wang C."/>
            <person name="Yao L."/>
        </authorList>
    </citation>
    <scope>NUCLEOTIDE SEQUENCE [LARGE SCALE GENOMIC DNA]</scope>
    <source>
        <strain evidence="1 2">MDJK44</strain>
    </source>
</reference>
<dbReference type="AlphaFoldDB" id="A0A1Z1WE30"/>
<accession>A0A1Z1WE30</accession>
<dbReference type="RefSeq" id="WP_087884833.1">
    <property type="nucleotide sequence ID" value="NZ_CP021748.1"/>
</dbReference>
<organism evidence="1 2">
    <name type="scientific">Streptomyces alboflavus</name>
    <dbReference type="NCBI Taxonomy" id="67267"/>
    <lineage>
        <taxon>Bacteria</taxon>
        <taxon>Bacillati</taxon>
        <taxon>Actinomycetota</taxon>
        <taxon>Actinomycetes</taxon>
        <taxon>Kitasatosporales</taxon>
        <taxon>Streptomycetaceae</taxon>
        <taxon>Streptomyces</taxon>
    </lineage>
</organism>
<dbReference type="OrthoDB" id="5180013at2"/>
<keyword evidence="2" id="KW-1185">Reference proteome</keyword>
<evidence type="ECO:0008006" key="3">
    <source>
        <dbReference type="Google" id="ProtNLM"/>
    </source>
</evidence>
<sequence length="374" mass="40656">MSVMTATVPEEPPQVPERTCFVIGPIGDRHATDGGPEQKAYEESLQIFERVILPACAKFGIAPVRADRISSAGELTEQICRHVIQSDFVIADVSGGNANVMYELGLRHLVGKPAIHIGEHGQLPFDISLIRTIMFKRSLRGLVDAREELESALAGAINEEHELLTPARILRGLRVPASVPALVGDEDGADDDDTPGLIDRFVQVEEQMEEMTATVDAMTAALGTIAELTEEANPAMERVSRPGSPMGARVPVMAEYAASIGEPASDLKTCTTRFAGQMAEMDAAMQAALDLIQEIPPEERGASEKELLAQMIDMSEATREVMQGISLFETALKWMVGLSREMRKPGKDISSAVRQVRGVVGRIGDWERRARELS</sequence>
<evidence type="ECO:0000313" key="2">
    <source>
        <dbReference type="Proteomes" id="UP000195880"/>
    </source>
</evidence>
<gene>
    <name evidence="1" type="ORF">SMD44_04120</name>
</gene>
<dbReference type="EMBL" id="CP021748">
    <property type="protein sequence ID" value="ARX84669.1"/>
    <property type="molecule type" value="Genomic_DNA"/>
</dbReference>
<proteinExistence type="predicted"/>